<dbReference type="PANTHER" id="PTHR35580">
    <property type="entry name" value="CELL SURFACE GLYCOPROTEIN (S-LAYER PROTEIN)-LIKE PROTEIN"/>
    <property type="match status" value="1"/>
</dbReference>
<keyword evidence="3" id="KW-1185">Reference proteome</keyword>
<evidence type="ECO:0000256" key="1">
    <source>
        <dbReference type="SAM" id="MobiDB-lite"/>
    </source>
</evidence>
<evidence type="ECO:0000313" key="2">
    <source>
        <dbReference type="EMBL" id="USI73270.1"/>
    </source>
</evidence>
<dbReference type="RefSeq" id="WP_252167081.1">
    <property type="nucleotide sequence ID" value="NZ_CP084930.1"/>
</dbReference>
<dbReference type="EMBL" id="CP084930">
    <property type="protein sequence ID" value="USI73270.1"/>
    <property type="molecule type" value="Genomic_DNA"/>
</dbReference>
<organism evidence="2 3">
    <name type="scientific">Sphingomonas morindae</name>
    <dbReference type="NCBI Taxonomy" id="1541170"/>
    <lineage>
        <taxon>Bacteria</taxon>
        <taxon>Pseudomonadati</taxon>
        <taxon>Pseudomonadota</taxon>
        <taxon>Alphaproteobacteria</taxon>
        <taxon>Sphingomonadales</taxon>
        <taxon>Sphingomonadaceae</taxon>
        <taxon>Sphingomonas</taxon>
    </lineage>
</organism>
<dbReference type="PANTHER" id="PTHR35580:SF1">
    <property type="entry name" value="PHYTASE-LIKE DOMAIN-CONTAINING PROTEIN"/>
    <property type="match status" value="1"/>
</dbReference>
<dbReference type="InterPro" id="IPR052918">
    <property type="entry name" value="Motility_Chemotaxis_Reg"/>
</dbReference>
<proteinExistence type="predicted"/>
<reference evidence="2" key="1">
    <citation type="journal article" date="2022" name="Toxins">
        <title>Genomic Analysis of Sphingopyxis sp. USTB-05 for Biodegrading Cyanobacterial Hepatotoxins.</title>
        <authorList>
            <person name="Liu C."/>
            <person name="Xu Q."/>
            <person name="Zhao Z."/>
            <person name="Zhang H."/>
            <person name="Liu X."/>
            <person name="Yin C."/>
            <person name="Liu Y."/>
            <person name="Yan H."/>
        </authorList>
    </citation>
    <scope>NUCLEOTIDE SEQUENCE</scope>
    <source>
        <strain evidence="2">NBD5</strain>
    </source>
</reference>
<accession>A0ABY4X8P5</accession>
<dbReference type="SUPFAM" id="SSF101898">
    <property type="entry name" value="NHL repeat"/>
    <property type="match status" value="1"/>
</dbReference>
<protein>
    <recommendedName>
        <fullName evidence="4">Regulatory protein FlaEY</fullName>
    </recommendedName>
</protein>
<name>A0ABY4X8P5_9SPHN</name>
<gene>
    <name evidence="2" type="ORF">LHA26_01970</name>
</gene>
<evidence type="ECO:0000313" key="3">
    <source>
        <dbReference type="Proteomes" id="UP001056937"/>
    </source>
</evidence>
<evidence type="ECO:0008006" key="4">
    <source>
        <dbReference type="Google" id="ProtNLM"/>
    </source>
</evidence>
<dbReference type="Proteomes" id="UP001056937">
    <property type="component" value="Chromosome 1"/>
</dbReference>
<feature type="compositionally biased region" description="Basic and acidic residues" evidence="1">
    <location>
        <begin position="327"/>
        <end position="356"/>
    </location>
</feature>
<feature type="region of interest" description="Disordered" evidence="1">
    <location>
        <begin position="311"/>
        <end position="368"/>
    </location>
</feature>
<sequence length="924" mass="95766">MAKIFDGLAGLALFSGSSKVLDQYYQAVAQGDGNFQSATVRKARALFKTPPSTPPWKEKGAKEADPGKLSTVRAMRTIIDADRTSQSKDPDVTASIITYKALDRLQILAEAAAKPGLSEAERASLARSFDKGLRDLQSYMSGATLDKLRLLFGELSSHTESNKLGGDVNSFTGQTRVLARSADGLLQGVSGSERIEITLGNRDGKGRTDTVTLDLSTLGQPPRLGEVVKALNAKIGSIALTTSDGSPLLDGAGRPIPRWGAQFTLELVGEDQWAIGYRLPANETVRLGQAGAPDSIMVVSAQTDDNGTTMAMRRVDNPQDETANARPLDRIGAIDRDATAREAAKNDEAKRPKGPDGKPLPPPDPTKLADLDVRAMATDASGSSYVVGTTDGDFGAYRSTGKTTLFVTKLDSAGHVLWQHPLGEPGTSTGGAISVDAAGTVTVSGTVSGDRDRTVSMDDDMVVARFTASGQKIFSTAIRSGGDDSATAVTVGADGSIYVGGQTSRDGVRQNFVFQIDAGGNLRQRATLATDTGGTIKALAVDPRSGALLALTRDDASAVLRTLDPATITEQAQFDLGAVDARALAVSSEGRVAVAGATTGTAVAGAQANGLTGGRDAFVTQLDATLANARTSYVGGGGDDQADSVAFIGDAIVIGGRTKGDLAGTRTGKVDGFTARIALDSGAVGAIAQFGTYEESVGPVLVGRVPGPGSALQALGLPSGDLGGVEAPDLASQTGLHGKDEAIGAAGDRFQLRLNDMPAFTVEIDKDETIRTLADKIKRKLGKAVTVTAPVVEGRATLKISVTPGNSLKIMPGPQDQDALPRLGLEAGTLISDKPPAKDEPKVKPGGKFALSLTTTLSLASREQAKTAVDAIKQAIARVQGAYSSLYWSPAKAALLDKTQGQPIDARTQKQIDSYRSALTRLGG</sequence>